<protein>
    <recommendedName>
        <fullName evidence="2">Ice-binding protein C-terminal domain-containing protein</fullName>
    </recommendedName>
</protein>
<sequence length="260" mass="27566">MKLLTRSLLCTVIASVSVPASAVLITKDVAYGSANAAAAEQAFRDGTSYRITETFNGIAPNAIQDPDNDGYESFVVGNQQRSWVLASSSFNTSVGTFQLTQAETSPNSDDVQIGDLMIEDKKTGEFGREFAGNWLDSNDAATVTWSVMDGAAGNRNALGFYLSDSNDINASLKLEFADGTVSDEIQITSPLADNNLAYVTIFSDVFFTSAMLTFNNGTGTNDGWGLDNVAVAKVPEPGTLALLGLGLAAMGISRRRKLEA</sequence>
<gene>
    <name evidence="3" type="ORF">CLH62_01875</name>
</gene>
<proteinExistence type="predicted"/>
<accession>A0A2G1VIF1</accession>
<feature type="domain" description="Ice-binding protein C-terminal" evidence="2">
    <location>
        <begin position="234"/>
        <end position="255"/>
    </location>
</feature>
<dbReference type="EMBL" id="NTFI01000001">
    <property type="protein sequence ID" value="PHQ26370.1"/>
    <property type="molecule type" value="Genomic_DNA"/>
</dbReference>
<feature type="chain" id="PRO_5013881449" description="Ice-binding protein C-terminal domain-containing protein" evidence="1">
    <location>
        <begin position="23"/>
        <end position="260"/>
    </location>
</feature>
<evidence type="ECO:0000256" key="1">
    <source>
        <dbReference type="SAM" id="SignalP"/>
    </source>
</evidence>
<keyword evidence="4" id="KW-1185">Reference proteome</keyword>
<keyword evidence="1" id="KW-0732">Signal</keyword>
<evidence type="ECO:0000313" key="3">
    <source>
        <dbReference type="EMBL" id="PHQ26370.1"/>
    </source>
</evidence>
<dbReference type="Proteomes" id="UP000229044">
    <property type="component" value="Unassembled WGS sequence"/>
</dbReference>
<evidence type="ECO:0000313" key="4">
    <source>
        <dbReference type="Proteomes" id="UP000229044"/>
    </source>
</evidence>
<dbReference type="InterPro" id="IPR013424">
    <property type="entry name" value="Ice-binding_C"/>
</dbReference>
<dbReference type="NCBIfam" id="TIGR02595">
    <property type="entry name" value="PEP_CTERM"/>
    <property type="match status" value="1"/>
</dbReference>
<feature type="signal peptide" evidence="1">
    <location>
        <begin position="1"/>
        <end position="22"/>
    </location>
</feature>
<evidence type="ECO:0000259" key="2">
    <source>
        <dbReference type="Pfam" id="PF07589"/>
    </source>
</evidence>
<organism evidence="3 4">
    <name type="scientific">Marinobacter guineae</name>
    <dbReference type="NCBI Taxonomy" id="432303"/>
    <lineage>
        <taxon>Bacteria</taxon>
        <taxon>Pseudomonadati</taxon>
        <taxon>Pseudomonadota</taxon>
        <taxon>Gammaproteobacteria</taxon>
        <taxon>Pseudomonadales</taxon>
        <taxon>Marinobacteraceae</taxon>
        <taxon>Marinobacter</taxon>
    </lineage>
</organism>
<dbReference type="RefSeq" id="WP_228152747.1">
    <property type="nucleotide sequence ID" value="NZ_KZ319339.1"/>
</dbReference>
<comment type="caution">
    <text evidence="3">The sequence shown here is derived from an EMBL/GenBank/DDBJ whole genome shotgun (WGS) entry which is preliminary data.</text>
</comment>
<dbReference type="Pfam" id="PF07589">
    <property type="entry name" value="PEP-CTERM"/>
    <property type="match status" value="1"/>
</dbReference>
<reference evidence="3 4" key="1">
    <citation type="submission" date="2017-09" db="EMBL/GenBank/DDBJ databases">
        <title>The draft genome sequences of Marinobacter guineae M3B.</title>
        <authorList>
            <person name="Cao J."/>
        </authorList>
    </citation>
    <scope>NUCLEOTIDE SEQUENCE [LARGE SCALE GENOMIC DNA]</scope>
    <source>
        <strain evidence="3 4">M3B</strain>
    </source>
</reference>
<name>A0A2G1VIF1_9GAMM</name>
<dbReference type="AlphaFoldDB" id="A0A2G1VIF1"/>